<comment type="caution">
    <text evidence="2">The sequence shown here is derived from an EMBL/GenBank/DDBJ whole genome shotgun (WGS) entry which is preliminary data.</text>
</comment>
<sequence>MTDKGLGQEVDQLYATIDIFITDYNALKKKWDAASNLALLPLEEAFQENCNLAAFVGTKDPEANDATYAEERKAVSAVLLRGGNPYEELFKLFQKHAGAVAKAFSSCKEISHKALVAIGECESQSGGQEGKMLAHLKSINELLQKLHKGEADQEKQLAEYLSKAGGNDQSYELAQKHAASAAQEVESCEVRIKSLKEKKKNLKDKLDPDVGLPDFYDGWDDEYAGAAEAGWGTGVNLQISRVDGDISSEQAKLPNLRTTASNLQKQVGDIEKEKGIREKAIATLKASDAHLTAILGRLQDISNKSGPLRTKLQGYVTVFTECESHVGYVLNKAELFQVKDVVKFDTKTRARLGNKVVAVVNQGAYFADRPRVLLLLRQTLAVVRKANDLTGSSEGQVRLLKDNADLVSKLLDQSQAAISAGKHEIDLPQPAKLLEAE</sequence>
<proteinExistence type="predicted"/>
<reference evidence="2" key="1">
    <citation type="submission" date="2022-10" db="EMBL/GenBank/DDBJ databases">
        <title>Tapping the CABI collections for fungal endophytes: first genome assemblies for Collariella, Neodidymelliopsis, Ascochyta clinopodiicola, Didymella pomorum, Didymosphaeria variabile, Neocosmospora piperis and Neocucurbitaria cava.</title>
        <authorList>
            <person name="Hill R."/>
        </authorList>
    </citation>
    <scope>NUCLEOTIDE SEQUENCE</scope>
    <source>
        <strain evidence="2">IMI 366586</strain>
    </source>
</reference>
<protein>
    <submittedName>
        <fullName evidence="2">Uncharacterized protein</fullName>
    </submittedName>
</protein>
<dbReference type="AlphaFoldDB" id="A0A9W8W7Y0"/>
<keyword evidence="1" id="KW-0175">Coiled coil</keyword>
<keyword evidence="3" id="KW-1185">Reference proteome</keyword>
<evidence type="ECO:0000256" key="1">
    <source>
        <dbReference type="SAM" id="Coils"/>
    </source>
</evidence>
<dbReference type="EMBL" id="JAPEUR010000213">
    <property type="protein sequence ID" value="KAJ4315051.1"/>
    <property type="molecule type" value="Genomic_DNA"/>
</dbReference>
<accession>A0A9W8W7Y0</accession>
<dbReference type="Proteomes" id="UP001140502">
    <property type="component" value="Unassembled WGS sequence"/>
</dbReference>
<name>A0A9W8W7Y0_9HYPO</name>
<evidence type="ECO:0000313" key="3">
    <source>
        <dbReference type="Proteomes" id="UP001140502"/>
    </source>
</evidence>
<feature type="coiled-coil region" evidence="1">
    <location>
        <begin position="178"/>
        <end position="205"/>
    </location>
</feature>
<gene>
    <name evidence="2" type="ORF">N0V84_008563</name>
</gene>
<dbReference type="OrthoDB" id="10340555at2759"/>
<evidence type="ECO:0000313" key="2">
    <source>
        <dbReference type="EMBL" id="KAJ4315051.1"/>
    </source>
</evidence>
<organism evidence="2 3">
    <name type="scientific">Fusarium piperis</name>
    <dbReference type="NCBI Taxonomy" id="1435070"/>
    <lineage>
        <taxon>Eukaryota</taxon>
        <taxon>Fungi</taxon>
        <taxon>Dikarya</taxon>
        <taxon>Ascomycota</taxon>
        <taxon>Pezizomycotina</taxon>
        <taxon>Sordariomycetes</taxon>
        <taxon>Hypocreomycetidae</taxon>
        <taxon>Hypocreales</taxon>
        <taxon>Nectriaceae</taxon>
        <taxon>Fusarium</taxon>
        <taxon>Fusarium solani species complex</taxon>
    </lineage>
</organism>